<evidence type="ECO:0000256" key="2">
    <source>
        <dbReference type="SAM" id="SignalP"/>
    </source>
</evidence>
<feature type="region of interest" description="Disordered" evidence="1">
    <location>
        <begin position="260"/>
        <end position="281"/>
    </location>
</feature>
<proteinExistence type="predicted"/>
<dbReference type="Proteomes" id="UP001205560">
    <property type="component" value="Unassembled WGS sequence"/>
</dbReference>
<evidence type="ECO:0000313" key="3">
    <source>
        <dbReference type="EMBL" id="MCS0590256.1"/>
    </source>
</evidence>
<accession>A0ABT2A7R7</accession>
<keyword evidence="2" id="KW-0732">Signal</keyword>
<keyword evidence="4" id="KW-1185">Reference proteome</keyword>
<reference evidence="3 4" key="1">
    <citation type="submission" date="2022-08" db="EMBL/GenBank/DDBJ databases">
        <title>Reclassification of Massilia species as members of the genera Telluria, Duganella, Pseudoduganella, Mokoshia gen. nov. and Zemynaea gen. nov. using orthogonal and non-orthogonal genome-based approaches.</title>
        <authorList>
            <person name="Bowman J.P."/>
        </authorList>
    </citation>
    <scope>NUCLEOTIDE SEQUENCE [LARGE SCALE GENOMIC DNA]</scope>
    <source>
        <strain evidence="3 4">LMG 28164</strain>
    </source>
</reference>
<gene>
    <name evidence="3" type="ORF">NX782_13745</name>
</gene>
<protein>
    <submittedName>
        <fullName evidence="3">Uncharacterized protein</fullName>
    </submittedName>
</protein>
<dbReference type="EMBL" id="JANUGX010000015">
    <property type="protein sequence ID" value="MCS0590256.1"/>
    <property type="molecule type" value="Genomic_DNA"/>
</dbReference>
<evidence type="ECO:0000313" key="4">
    <source>
        <dbReference type="Proteomes" id="UP001205560"/>
    </source>
</evidence>
<organism evidence="3 4">
    <name type="scientific">Massilia norwichensis</name>
    <dbReference type="NCBI Taxonomy" id="1442366"/>
    <lineage>
        <taxon>Bacteria</taxon>
        <taxon>Pseudomonadati</taxon>
        <taxon>Pseudomonadota</taxon>
        <taxon>Betaproteobacteria</taxon>
        <taxon>Burkholderiales</taxon>
        <taxon>Oxalobacteraceae</taxon>
        <taxon>Telluria group</taxon>
        <taxon>Massilia</taxon>
    </lineage>
</organism>
<comment type="caution">
    <text evidence="3">The sequence shown here is derived from an EMBL/GenBank/DDBJ whole genome shotgun (WGS) entry which is preliminary data.</text>
</comment>
<dbReference type="RefSeq" id="WP_258846033.1">
    <property type="nucleotide sequence ID" value="NZ_JANUGX010000015.1"/>
</dbReference>
<feature type="chain" id="PRO_5046506571" evidence="2">
    <location>
        <begin position="22"/>
        <end position="281"/>
    </location>
</feature>
<evidence type="ECO:0000256" key="1">
    <source>
        <dbReference type="SAM" id="MobiDB-lite"/>
    </source>
</evidence>
<name>A0ABT2A7R7_9BURK</name>
<feature type="signal peptide" evidence="2">
    <location>
        <begin position="1"/>
        <end position="21"/>
    </location>
</feature>
<sequence length="281" mass="30309">MKIAALLLPALLAGVAVPALAVEPEKDKELDERGTVHINAMKNPELKSYRALVAGLDKFDDLHALAPAVPQLRFEVQAGRKADKAPAADPLAVRIAADEFSIPLTLDQDARFSVPRSQAAYDAKAELILNRKKYAARVETYVRTPGLADDRYRMGDVRLDCQVKVAIGKEEIPFWANALVNSILLTTDWCSWFKGATPKGGDRSWSHKAGAALSAATLREGERSLALKVDGKSFRLPIGDTSWGNDAMIELVFAPDPATPPEAVPGAAEAMEAMRAKDAAP</sequence>
<feature type="compositionally biased region" description="Basic and acidic residues" evidence="1">
    <location>
        <begin position="272"/>
        <end position="281"/>
    </location>
</feature>